<feature type="chain" id="PRO_5035779409" evidence="1">
    <location>
        <begin position="21"/>
        <end position="402"/>
    </location>
</feature>
<dbReference type="Proteomes" id="UP000692954">
    <property type="component" value="Unassembled WGS sequence"/>
</dbReference>
<evidence type="ECO:0000313" key="2">
    <source>
        <dbReference type="EMBL" id="CAD8084383.1"/>
    </source>
</evidence>
<keyword evidence="3" id="KW-1185">Reference proteome</keyword>
<protein>
    <submittedName>
        <fullName evidence="2">Uncharacterized protein</fullName>
    </submittedName>
</protein>
<dbReference type="OrthoDB" id="282595at2759"/>
<accession>A0A8S1N3V8</accession>
<feature type="signal peptide" evidence="1">
    <location>
        <begin position="1"/>
        <end position="20"/>
    </location>
</feature>
<comment type="caution">
    <text evidence="2">The sequence shown here is derived from an EMBL/GenBank/DDBJ whole genome shotgun (WGS) entry which is preliminary data.</text>
</comment>
<dbReference type="PANTHER" id="PTHR39767:SF2">
    <property type="entry name" value="CHROMOSOME UNDETERMINED SCAFFOLD_1, WHOLE GENOME SHOTGUN SEQUENCE"/>
    <property type="match status" value="1"/>
</dbReference>
<organism evidence="2 3">
    <name type="scientific">Paramecium sonneborni</name>
    <dbReference type="NCBI Taxonomy" id="65129"/>
    <lineage>
        <taxon>Eukaryota</taxon>
        <taxon>Sar</taxon>
        <taxon>Alveolata</taxon>
        <taxon>Ciliophora</taxon>
        <taxon>Intramacronucleata</taxon>
        <taxon>Oligohymenophorea</taxon>
        <taxon>Peniculida</taxon>
        <taxon>Parameciidae</taxon>
        <taxon>Paramecium</taxon>
    </lineage>
</organism>
<evidence type="ECO:0000313" key="3">
    <source>
        <dbReference type="Proteomes" id="UP000692954"/>
    </source>
</evidence>
<evidence type="ECO:0000256" key="1">
    <source>
        <dbReference type="SAM" id="SignalP"/>
    </source>
</evidence>
<gene>
    <name evidence="2" type="ORF">PSON_ATCC_30995.1.T0460243</name>
</gene>
<keyword evidence="1" id="KW-0732">Signal</keyword>
<dbReference type="PANTHER" id="PTHR39767">
    <property type="entry name" value="CALCIUM/CALMODULIN-BINDING MEMBRANE PROTEIN PCM4-RELATED"/>
    <property type="match status" value="1"/>
</dbReference>
<name>A0A8S1N3V8_9CILI</name>
<proteinExistence type="predicted"/>
<dbReference type="EMBL" id="CAJJDN010000046">
    <property type="protein sequence ID" value="CAD8084383.1"/>
    <property type="molecule type" value="Genomic_DNA"/>
</dbReference>
<dbReference type="AlphaFoldDB" id="A0A8S1N3V8"/>
<sequence>MSRSIFKLVVMILKMAEVYGIFEVISSSFQGNSFTDSDSWIVSGAEPQITNCMDNRLFGGQNAFGYGVSASKIFSLPPHYKLNLKMQFWKIDSFDNEFAYIYVDQVLVWQQQFQYQDGTQICGTEADWKEQPVDLDLIINHSGSTAIVVITSTLDDWADNESWGFKDFVLAIEQCPQGCLVCQEGETAMQCSFWISFSKSWEQLNIDELTQDGWDVSSGTAEATQCGAVSLFGGQAKTGNETTISKSLTNIPNHTKLKIRFLFVVLDSWDDEFARLKVDNVLVWERQFNYYEGYYYSLCNEQPEIWNTQLFFRVDIILDHTRDQVELEFTTTLDDILTDESFGLRDLSIFYYILCPQNCAWCTEESCLKCDDGYYNSGIEDKWCQSIIILNKLRMSFIMLRM</sequence>
<reference evidence="2" key="1">
    <citation type="submission" date="2021-01" db="EMBL/GenBank/DDBJ databases">
        <authorList>
            <consortium name="Genoscope - CEA"/>
            <person name="William W."/>
        </authorList>
    </citation>
    <scope>NUCLEOTIDE SEQUENCE</scope>
</reference>